<protein>
    <submittedName>
        <fullName evidence="1">DUF3892 domain-containing protein</fullName>
    </submittedName>
</protein>
<name>A0A415E3X1_9FIRM</name>
<gene>
    <name evidence="1" type="ORF">DW099_08025</name>
</gene>
<dbReference type="OrthoDB" id="2054315at2"/>
<sequence length="102" mass="10762">MDFNNNNVEIPNLGSALAINALDSIPNTKPDAKQIVALVKKSGRITGYQLSDGNIVSKEQGVALAKSGDIASVGIAHRKDTEYLKSIPDGTDDNNLSNLPTV</sequence>
<evidence type="ECO:0000313" key="1">
    <source>
        <dbReference type="EMBL" id="RHJ88343.1"/>
    </source>
</evidence>
<dbReference type="STRING" id="1776384.GCA_900086585_03947"/>
<comment type="caution">
    <text evidence="1">The sequence shown here is derived from an EMBL/GenBank/DDBJ whole genome shotgun (WGS) entry which is preliminary data.</text>
</comment>
<organism evidence="1 2">
    <name type="scientific">Emergencia timonensis</name>
    <dbReference type="NCBI Taxonomy" id="1776384"/>
    <lineage>
        <taxon>Bacteria</taxon>
        <taxon>Bacillati</taxon>
        <taxon>Bacillota</taxon>
        <taxon>Clostridia</taxon>
        <taxon>Peptostreptococcales</taxon>
        <taxon>Anaerovoracaceae</taxon>
        <taxon>Emergencia</taxon>
    </lineage>
</organism>
<dbReference type="RefSeq" id="WP_118335001.1">
    <property type="nucleotide sequence ID" value="NZ_AP025567.1"/>
</dbReference>
<accession>A0A415E3X1</accession>
<reference evidence="1 2" key="1">
    <citation type="submission" date="2018-08" db="EMBL/GenBank/DDBJ databases">
        <title>A genome reference for cultivated species of the human gut microbiota.</title>
        <authorList>
            <person name="Zou Y."/>
            <person name="Xue W."/>
            <person name="Luo G."/>
        </authorList>
    </citation>
    <scope>NUCLEOTIDE SEQUENCE [LARGE SCALE GENOMIC DNA]</scope>
    <source>
        <strain evidence="1 2">AM07-24</strain>
    </source>
</reference>
<keyword evidence="2" id="KW-1185">Reference proteome</keyword>
<dbReference type="Pfam" id="PF13031">
    <property type="entry name" value="DUF3892"/>
    <property type="match status" value="1"/>
</dbReference>
<dbReference type="EMBL" id="QRMS01000002">
    <property type="protein sequence ID" value="RHJ88343.1"/>
    <property type="molecule type" value="Genomic_DNA"/>
</dbReference>
<evidence type="ECO:0000313" key="2">
    <source>
        <dbReference type="Proteomes" id="UP000284841"/>
    </source>
</evidence>
<dbReference type="InterPro" id="IPR024997">
    <property type="entry name" value="DUF3892"/>
</dbReference>
<proteinExistence type="predicted"/>
<dbReference type="Proteomes" id="UP000284841">
    <property type="component" value="Unassembled WGS sequence"/>
</dbReference>
<dbReference type="AlphaFoldDB" id="A0A415E3X1"/>